<dbReference type="Gene3D" id="3.40.50.1000">
    <property type="entry name" value="HAD superfamily/HAD-like"/>
    <property type="match status" value="1"/>
</dbReference>
<dbReference type="GO" id="GO:0005634">
    <property type="term" value="C:nucleus"/>
    <property type="evidence" value="ECO:0007669"/>
    <property type="project" value="UniProtKB-ARBA"/>
</dbReference>
<comment type="caution">
    <text evidence="6">The sequence shown here is derived from an EMBL/GenBank/DDBJ whole genome shotgun (WGS) entry which is preliminary data.</text>
</comment>
<dbReference type="CDD" id="cd07521">
    <property type="entry name" value="HAD_FCP1-like"/>
    <property type="match status" value="1"/>
</dbReference>
<evidence type="ECO:0000256" key="1">
    <source>
        <dbReference type="ARBA" id="ARBA00022801"/>
    </source>
</evidence>
<dbReference type="InterPro" id="IPR036412">
    <property type="entry name" value="HAD-like_sf"/>
</dbReference>
<reference evidence="6" key="1">
    <citation type="journal article" date="2023" name="Plant J.">
        <title>The genome of the king protea, Protea cynaroides.</title>
        <authorList>
            <person name="Chang J."/>
            <person name="Duong T.A."/>
            <person name="Schoeman C."/>
            <person name="Ma X."/>
            <person name="Roodt D."/>
            <person name="Barker N."/>
            <person name="Li Z."/>
            <person name="Van de Peer Y."/>
            <person name="Mizrachi E."/>
        </authorList>
    </citation>
    <scope>NUCLEOTIDE SEQUENCE</scope>
    <source>
        <tissue evidence="6">Young leaves</tissue>
    </source>
</reference>
<dbReference type="InterPro" id="IPR023214">
    <property type="entry name" value="HAD_sf"/>
</dbReference>
<comment type="function">
    <text evidence="3">Probable phosphatase.</text>
</comment>
<dbReference type="AlphaFoldDB" id="A0A9Q0KVA8"/>
<dbReference type="InterPro" id="IPR004274">
    <property type="entry name" value="FCP1_dom"/>
</dbReference>
<feature type="domain" description="FCP1 homology" evidence="5">
    <location>
        <begin position="325"/>
        <end position="484"/>
    </location>
</feature>
<dbReference type="Pfam" id="PF03031">
    <property type="entry name" value="NIF"/>
    <property type="match status" value="1"/>
</dbReference>
<dbReference type="SUPFAM" id="SSF56784">
    <property type="entry name" value="HAD-like"/>
    <property type="match status" value="1"/>
</dbReference>
<dbReference type="GO" id="GO:0004721">
    <property type="term" value="F:phosphoprotein phosphatase activity"/>
    <property type="evidence" value="ECO:0007669"/>
    <property type="project" value="UniProtKB-KW"/>
</dbReference>
<keyword evidence="7" id="KW-1185">Reference proteome</keyword>
<dbReference type="EMBL" id="JAMYWD010000003">
    <property type="protein sequence ID" value="KAJ4977254.1"/>
    <property type="molecule type" value="Genomic_DNA"/>
</dbReference>
<evidence type="ECO:0000256" key="4">
    <source>
        <dbReference type="ARBA" id="ARBA00038355"/>
    </source>
</evidence>
<proteinExistence type="inferred from homology"/>
<evidence type="ECO:0000256" key="3">
    <source>
        <dbReference type="ARBA" id="ARBA00037324"/>
    </source>
</evidence>
<sequence>MPALKMKAKSNMSCLREGHSLRVCNKSCTISKSSSAQVRISQQTAELDTHLQNSQDISSNFEVSPEETGCDNVVDDPKLVDDGTFHFQESPLSSVDSAAISKMDFPLASCSPDLETILSPVFESSTCPSNLETIFSPVLEPNEVHCIPEIYNYAVRSDEETDVPHLIADESDDASSSSCDNQTCNISDFFISDMSPAGLSFYGDVGYDDVAEANSYLGYNCTDSDMMSDMAERYMILPFLEETGKPSNIPDGELCEEIVMNSDDSCLYLAIHQMKSSDQEPDVNSHSVDSDDGDCFEPHLFIKSLPDLSDVVPSFRPMLFPKETRKRKSITLVLDLDETLVHSTLEQCDDADFTFQVFFNMEEHTVYVRQRPYLRTFLEKVAEMFEIFVFTASQSSYAEQLLNILDPEGKLISRRAYRESCIFSDGSYTKDLTVLGVDLAKVAIIDNSPQVFRLQVNNGIPIKSWFDDPSDRALISLLPFLETLVDADDVRPIIAKRFGDSDLTKIIGLAFAWLR</sequence>
<dbReference type="SMART" id="SM00577">
    <property type="entry name" value="CPDc"/>
    <property type="match status" value="1"/>
</dbReference>
<accession>A0A9Q0KVA8</accession>
<keyword evidence="1" id="KW-0378">Hydrolase</keyword>
<comment type="similarity">
    <text evidence="4">Belongs to the CTDSPL2 family.</text>
</comment>
<evidence type="ECO:0000256" key="2">
    <source>
        <dbReference type="ARBA" id="ARBA00022912"/>
    </source>
</evidence>
<dbReference type="PROSITE" id="PS50969">
    <property type="entry name" value="FCP1"/>
    <property type="match status" value="1"/>
</dbReference>
<dbReference type="InterPro" id="IPR050365">
    <property type="entry name" value="TIM50"/>
</dbReference>
<dbReference type="FunFam" id="3.40.50.1000:FF:000015">
    <property type="entry name" value="CTD small phosphatase-like protein 2"/>
    <property type="match status" value="1"/>
</dbReference>
<organism evidence="6 7">
    <name type="scientific">Protea cynaroides</name>
    <dbReference type="NCBI Taxonomy" id="273540"/>
    <lineage>
        <taxon>Eukaryota</taxon>
        <taxon>Viridiplantae</taxon>
        <taxon>Streptophyta</taxon>
        <taxon>Embryophyta</taxon>
        <taxon>Tracheophyta</taxon>
        <taxon>Spermatophyta</taxon>
        <taxon>Magnoliopsida</taxon>
        <taxon>Proteales</taxon>
        <taxon>Proteaceae</taxon>
        <taxon>Protea</taxon>
    </lineage>
</organism>
<name>A0A9Q0KVA8_9MAGN</name>
<dbReference type="InterPro" id="IPR011948">
    <property type="entry name" value="Dullard_phosphatase"/>
</dbReference>
<evidence type="ECO:0000259" key="5">
    <source>
        <dbReference type="PROSITE" id="PS50969"/>
    </source>
</evidence>
<dbReference type="NCBIfam" id="TIGR02251">
    <property type="entry name" value="HIF-SF_euk"/>
    <property type="match status" value="1"/>
</dbReference>
<dbReference type="PANTHER" id="PTHR12210">
    <property type="entry name" value="DULLARD PROTEIN PHOSPHATASE"/>
    <property type="match status" value="1"/>
</dbReference>
<evidence type="ECO:0000313" key="6">
    <source>
        <dbReference type="EMBL" id="KAJ4977254.1"/>
    </source>
</evidence>
<evidence type="ECO:0000313" key="7">
    <source>
        <dbReference type="Proteomes" id="UP001141806"/>
    </source>
</evidence>
<dbReference type="Proteomes" id="UP001141806">
    <property type="component" value="Unassembled WGS sequence"/>
</dbReference>
<gene>
    <name evidence="6" type="ORF">NE237_002360</name>
</gene>
<protein>
    <recommendedName>
        <fullName evidence="5">FCP1 homology domain-containing protein</fullName>
    </recommendedName>
</protein>
<keyword evidence="2" id="KW-0904">Protein phosphatase</keyword>
<dbReference type="OrthoDB" id="277011at2759"/>